<proteinExistence type="predicted"/>
<reference evidence="2" key="1">
    <citation type="journal article" date="2019" name="Int. J. Syst. Evol. Microbiol.">
        <title>The Global Catalogue of Microorganisms (GCM) 10K type strain sequencing project: providing services to taxonomists for standard genome sequencing and annotation.</title>
        <authorList>
            <consortium name="The Broad Institute Genomics Platform"/>
            <consortium name="The Broad Institute Genome Sequencing Center for Infectious Disease"/>
            <person name="Wu L."/>
            <person name="Ma J."/>
        </authorList>
    </citation>
    <scope>NUCLEOTIDE SEQUENCE [LARGE SCALE GENOMIC DNA]</scope>
    <source>
        <strain evidence="2">JCM 17388</strain>
    </source>
</reference>
<organism evidence="1 2">
    <name type="scientific">Streptosporangium oxazolinicum</name>
    <dbReference type="NCBI Taxonomy" id="909287"/>
    <lineage>
        <taxon>Bacteria</taxon>
        <taxon>Bacillati</taxon>
        <taxon>Actinomycetota</taxon>
        <taxon>Actinomycetes</taxon>
        <taxon>Streptosporangiales</taxon>
        <taxon>Streptosporangiaceae</taxon>
        <taxon>Streptosporangium</taxon>
    </lineage>
</organism>
<sequence length="59" mass="6221">MITESAGSGILAGLEFPGIPGNKRIGTVGEHPPNNGVFAPTTRPDAIRFLMRAAWTPEC</sequence>
<dbReference type="EMBL" id="BAABAQ010000015">
    <property type="protein sequence ID" value="GAA4205804.1"/>
    <property type="molecule type" value="Genomic_DNA"/>
</dbReference>
<evidence type="ECO:0000313" key="1">
    <source>
        <dbReference type="EMBL" id="GAA4205804.1"/>
    </source>
</evidence>
<comment type="caution">
    <text evidence="1">The sequence shown here is derived from an EMBL/GenBank/DDBJ whole genome shotgun (WGS) entry which is preliminary data.</text>
</comment>
<gene>
    <name evidence="1" type="ORF">GCM10022252_66930</name>
</gene>
<dbReference type="Proteomes" id="UP001501251">
    <property type="component" value="Unassembled WGS sequence"/>
</dbReference>
<protein>
    <submittedName>
        <fullName evidence="1">Uncharacterized protein</fullName>
    </submittedName>
</protein>
<evidence type="ECO:0000313" key="2">
    <source>
        <dbReference type="Proteomes" id="UP001501251"/>
    </source>
</evidence>
<accession>A0ABP8BFZ5</accession>
<name>A0ABP8BFZ5_9ACTN</name>
<keyword evidence="2" id="KW-1185">Reference proteome</keyword>